<reference evidence="2" key="1">
    <citation type="journal article" date="2020" name="Nat. Commun.">
        <title>Genome sequence of the cluster root forming white lupin.</title>
        <authorList>
            <person name="Hufnagel B."/>
            <person name="Marques A."/>
            <person name="Soriano A."/>
            <person name="Marques L."/>
            <person name="Divol F."/>
            <person name="Doumas P."/>
            <person name="Sallet E."/>
            <person name="Mancinotti D."/>
            <person name="Carrere S."/>
            <person name="Marande W."/>
            <person name="Arribat S."/>
            <person name="Keller J."/>
            <person name="Huneau C."/>
            <person name="Blein T."/>
            <person name="Aime D."/>
            <person name="Laguerre M."/>
            <person name="Taylor J."/>
            <person name="Schubert V."/>
            <person name="Nelson M."/>
            <person name="Geu-Flores F."/>
            <person name="Crespi M."/>
            <person name="Gallardo-Guerrero K."/>
            <person name="Delaux P.-M."/>
            <person name="Salse J."/>
            <person name="Berges H."/>
            <person name="Guyot R."/>
            <person name="Gouzy J."/>
            <person name="Peret B."/>
        </authorList>
    </citation>
    <scope>NUCLEOTIDE SEQUENCE [LARGE SCALE GENOMIC DNA]</scope>
    <source>
        <strain evidence="2">cv. Amiga</strain>
    </source>
</reference>
<dbReference type="Proteomes" id="UP000447434">
    <property type="component" value="Chromosome 10"/>
</dbReference>
<evidence type="ECO:0000313" key="2">
    <source>
        <dbReference type="Proteomes" id="UP000447434"/>
    </source>
</evidence>
<evidence type="ECO:0000313" key="1">
    <source>
        <dbReference type="EMBL" id="KAE9605084.1"/>
    </source>
</evidence>
<sequence length="63" mass="7218">MYCTIYHFLYSYMESSNVVKSASQANDSVNHIPDLANRIYTLCRQNPGVETDLQETASQTKRN</sequence>
<proteinExistence type="predicted"/>
<protein>
    <submittedName>
        <fullName evidence="1">Uncharacterized protein</fullName>
    </submittedName>
</protein>
<organism evidence="1 2">
    <name type="scientific">Lupinus albus</name>
    <name type="common">White lupine</name>
    <name type="synonym">Lupinus termis</name>
    <dbReference type="NCBI Taxonomy" id="3870"/>
    <lineage>
        <taxon>Eukaryota</taxon>
        <taxon>Viridiplantae</taxon>
        <taxon>Streptophyta</taxon>
        <taxon>Embryophyta</taxon>
        <taxon>Tracheophyta</taxon>
        <taxon>Spermatophyta</taxon>
        <taxon>Magnoliopsida</taxon>
        <taxon>eudicotyledons</taxon>
        <taxon>Gunneridae</taxon>
        <taxon>Pentapetalae</taxon>
        <taxon>rosids</taxon>
        <taxon>fabids</taxon>
        <taxon>Fabales</taxon>
        <taxon>Fabaceae</taxon>
        <taxon>Papilionoideae</taxon>
        <taxon>50 kb inversion clade</taxon>
        <taxon>genistoids sensu lato</taxon>
        <taxon>core genistoids</taxon>
        <taxon>Genisteae</taxon>
        <taxon>Lupinus</taxon>
    </lineage>
</organism>
<name>A0A6A4PV02_LUPAL</name>
<comment type="caution">
    <text evidence="1">The sequence shown here is derived from an EMBL/GenBank/DDBJ whole genome shotgun (WGS) entry which is preliminary data.</text>
</comment>
<dbReference type="AlphaFoldDB" id="A0A6A4PV02"/>
<gene>
    <name evidence="1" type="ORF">Lalb_Chr10g0093371</name>
</gene>
<accession>A0A6A4PV02</accession>
<dbReference type="EMBL" id="WOCE01000010">
    <property type="protein sequence ID" value="KAE9605084.1"/>
    <property type="molecule type" value="Genomic_DNA"/>
</dbReference>
<keyword evidence="2" id="KW-1185">Reference proteome</keyword>